<gene>
    <name evidence="2" type="ORF">P879_09330</name>
</gene>
<feature type="region of interest" description="Disordered" evidence="1">
    <location>
        <begin position="305"/>
        <end position="330"/>
    </location>
</feature>
<keyword evidence="3" id="KW-1185">Reference proteome</keyword>
<dbReference type="Proteomes" id="UP000699462">
    <property type="component" value="Unassembled WGS sequence"/>
</dbReference>
<dbReference type="EMBL" id="JTDF01003579">
    <property type="protein sequence ID" value="KAF8567690.1"/>
    <property type="molecule type" value="Genomic_DNA"/>
</dbReference>
<evidence type="ECO:0000313" key="3">
    <source>
        <dbReference type="Proteomes" id="UP000699462"/>
    </source>
</evidence>
<feature type="compositionally biased region" description="Basic and acidic residues" evidence="1">
    <location>
        <begin position="67"/>
        <end position="82"/>
    </location>
</feature>
<sequence length="475" mass="54168">AALIQAYSISKRGPHVTSNVARHIEHLGHLSRPRISLSLKPVGHRESKTVFRKGSFVKPGRSIQRPVSDEHSHSVERNHASHQELVPVYRKPDKLRGLNPQRIEDCHSLCLPEWLVERLRSIWVHFTEAPPKLNRQDTEPDQLQDYTFEAVRKRLRKAKASVDMDLDKLFAQLGLDVHSLHRELCSTSLEVTEKTERQSSPVEGTRAVSGLQSPIVKTNSFMMAERSPVQKIGRVLDYLNNQYDARQSHHVDERASGSTVGSLRTQSLSSISLQLSPIVPNKKPHEMGMDMLTLKLCKMQSRGTAIQEEHKTSSEAKKSITRRVNPKPHKKKAIIGEPYVQNKVVGFAKRLRDNPSLPKIGEIRDVLWEEDQMDFIDHIGHSMKPIKLNFSTQKQGQKNQPEINLSKMSHSFTISPNYQPIKRTHIPISYGQDRDDQSQRIQSLSSIDSTVAPIHPMWDTPEELRTSVNFDTFHM</sequence>
<proteinExistence type="predicted"/>
<protein>
    <submittedName>
        <fullName evidence="2">Uncharacterized protein</fullName>
    </submittedName>
</protein>
<reference evidence="2 3" key="1">
    <citation type="submission" date="2019-07" db="EMBL/GenBank/DDBJ databases">
        <title>Annotation for the trematode Paragonimus westermani.</title>
        <authorList>
            <person name="Choi Y.-J."/>
        </authorList>
    </citation>
    <scope>NUCLEOTIDE SEQUENCE [LARGE SCALE GENOMIC DNA]</scope>
    <source>
        <strain evidence="2">180907_Pwestermani</strain>
    </source>
</reference>
<comment type="caution">
    <text evidence="2">The sequence shown here is derived from an EMBL/GenBank/DDBJ whole genome shotgun (WGS) entry which is preliminary data.</text>
</comment>
<name>A0A8T0DJ66_9TREM</name>
<accession>A0A8T0DJ66</accession>
<feature type="compositionally biased region" description="Basic and acidic residues" evidence="1">
    <location>
        <begin position="307"/>
        <end position="318"/>
    </location>
</feature>
<feature type="non-terminal residue" evidence="2">
    <location>
        <position position="1"/>
    </location>
</feature>
<dbReference type="OrthoDB" id="6243359at2759"/>
<organism evidence="2 3">
    <name type="scientific">Paragonimus westermani</name>
    <dbReference type="NCBI Taxonomy" id="34504"/>
    <lineage>
        <taxon>Eukaryota</taxon>
        <taxon>Metazoa</taxon>
        <taxon>Spiralia</taxon>
        <taxon>Lophotrochozoa</taxon>
        <taxon>Platyhelminthes</taxon>
        <taxon>Trematoda</taxon>
        <taxon>Digenea</taxon>
        <taxon>Plagiorchiida</taxon>
        <taxon>Troglotremata</taxon>
        <taxon>Troglotrematidae</taxon>
        <taxon>Paragonimus</taxon>
    </lineage>
</organism>
<feature type="region of interest" description="Disordered" evidence="1">
    <location>
        <begin position="61"/>
        <end position="85"/>
    </location>
</feature>
<evidence type="ECO:0000313" key="2">
    <source>
        <dbReference type="EMBL" id="KAF8567690.1"/>
    </source>
</evidence>
<evidence type="ECO:0000256" key="1">
    <source>
        <dbReference type="SAM" id="MobiDB-lite"/>
    </source>
</evidence>
<feature type="compositionally biased region" description="Basic residues" evidence="1">
    <location>
        <begin position="319"/>
        <end position="330"/>
    </location>
</feature>
<dbReference type="AlphaFoldDB" id="A0A8T0DJ66"/>